<reference evidence="2 3" key="1">
    <citation type="submission" date="2020-08" db="EMBL/GenBank/DDBJ databases">
        <title>Genomic Encyclopedia of Type Strains, Phase IV (KMG-IV): sequencing the most valuable type-strain genomes for metagenomic binning, comparative biology and taxonomic classification.</title>
        <authorList>
            <person name="Goeker M."/>
        </authorList>
    </citation>
    <scope>NUCLEOTIDE SEQUENCE [LARGE SCALE GENOMIC DNA]</scope>
    <source>
        <strain evidence="2 3">DSM 100211</strain>
    </source>
</reference>
<dbReference type="Proteomes" id="UP000574761">
    <property type="component" value="Unassembled WGS sequence"/>
</dbReference>
<keyword evidence="1" id="KW-0472">Membrane</keyword>
<evidence type="ECO:0000313" key="2">
    <source>
        <dbReference type="EMBL" id="MBB3977940.1"/>
    </source>
</evidence>
<feature type="transmembrane region" description="Helical" evidence="1">
    <location>
        <begin position="136"/>
        <end position="155"/>
    </location>
</feature>
<dbReference type="AlphaFoldDB" id="A0A7W6DBY3"/>
<keyword evidence="3" id="KW-1185">Reference proteome</keyword>
<dbReference type="RefSeq" id="WP_183805885.1">
    <property type="nucleotide sequence ID" value="NZ_JACIEE010000006.1"/>
</dbReference>
<gene>
    <name evidence="2" type="ORF">GGQ64_003154</name>
</gene>
<feature type="transmembrane region" description="Helical" evidence="1">
    <location>
        <begin position="214"/>
        <end position="232"/>
    </location>
</feature>
<accession>A0A7W6DBY3</accession>
<sequence length="267" mass="29709">MLQMQRLFNLAPAPEVLRKFLIVLLPVDLAFLLLHIVLRGFEAAEVIEKVPPLLSVFGDVGLAERFNHAKWILIVVLMVALFRRLRVAAFLAFAVIFLLILADDALRLHERGSVVVNTFWPTMPTFGMSKGEMGEVVIWAALGVVAVPVILWGLLATERRWWRHAAIMLAGLSGLVFFGVVFDIMQEPLHYIQTPGVTYWLLQLAGLVESAGESFFASFTAASAIAIFYACGRLADGRHSGIGPLPVPRHQHVAVRSQHREVRRKEG</sequence>
<feature type="transmembrane region" description="Helical" evidence="1">
    <location>
        <begin position="71"/>
        <end position="101"/>
    </location>
</feature>
<evidence type="ECO:0000313" key="3">
    <source>
        <dbReference type="Proteomes" id="UP000574761"/>
    </source>
</evidence>
<feature type="transmembrane region" description="Helical" evidence="1">
    <location>
        <begin position="161"/>
        <end position="182"/>
    </location>
</feature>
<organism evidence="2 3">
    <name type="scientific">Mycoplana azooxidifex</name>
    <dbReference type="NCBI Taxonomy" id="1636188"/>
    <lineage>
        <taxon>Bacteria</taxon>
        <taxon>Pseudomonadati</taxon>
        <taxon>Pseudomonadota</taxon>
        <taxon>Alphaproteobacteria</taxon>
        <taxon>Hyphomicrobiales</taxon>
        <taxon>Rhizobiaceae</taxon>
        <taxon>Mycoplana</taxon>
    </lineage>
</organism>
<name>A0A7W6DBY3_9HYPH</name>
<dbReference type="EMBL" id="JACIEE010000006">
    <property type="protein sequence ID" value="MBB3977940.1"/>
    <property type="molecule type" value="Genomic_DNA"/>
</dbReference>
<proteinExistence type="predicted"/>
<protein>
    <submittedName>
        <fullName evidence="2">Uncharacterized protein</fullName>
    </submittedName>
</protein>
<keyword evidence="1" id="KW-1133">Transmembrane helix</keyword>
<evidence type="ECO:0000256" key="1">
    <source>
        <dbReference type="SAM" id="Phobius"/>
    </source>
</evidence>
<keyword evidence="1" id="KW-0812">Transmembrane</keyword>
<comment type="caution">
    <text evidence="2">The sequence shown here is derived from an EMBL/GenBank/DDBJ whole genome shotgun (WGS) entry which is preliminary data.</text>
</comment>
<feature type="transmembrane region" description="Helical" evidence="1">
    <location>
        <begin position="20"/>
        <end position="38"/>
    </location>
</feature>